<proteinExistence type="predicted"/>
<dbReference type="AlphaFoldDB" id="A0A165I7C9"/>
<keyword evidence="1" id="KW-0175">Coiled coil</keyword>
<keyword evidence="4" id="KW-1185">Reference proteome</keyword>
<evidence type="ECO:0000256" key="2">
    <source>
        <dbReference type="SAM" id="MobiDB-lite"/>
    </source>
</evidence>
<dbReference type="Gene3D" id="2.170.270.10">
    <property type="entry name" value="SET domain"/>
    <property type="match status" value="1"/>
</dbReference>
<dbReference type="OrthoDB" id="5984008at2759"/>
<dbReference type="InterPro" id="IPR046341">
    <property type="entry name" value="SET_dom_sf"/>
</dbReference>
<sequence length="227" mass="25174">MSVPVQPDWPQPSHPELIEVRYSATEFNTSAHSLVSLPPGALFTPLTSPPLTLTSTKAYSSIQLSRTEHAELHSDLLYVNHSCEPSLVFDMAAREVRVASRRVQGEEQEGKERGLEVGDELTFFYPSSEWSMAQPFECRCGAGEGVCKGWIGGAKEMGRERMKGMWLNAFIEELLDEQEREAAAAAKDVEATAVKDVEVTAKDGDKQPTVKEERSKRTERKGSCNVQ</sequence>
<organism evidence="3 4">
    <name type="scientific">Exidia glandulosa HHB12029</name>
    <dbReference type="NCBI Taxonomy" id="1314781"/>
    <lineage>
        <taxon>Eukaryota</taxon>
        <taxon>Fungi</taxon>
        <taxon>Dikarya</taxon>
        <taxon>Basidiomycota</taxon>
        <taxon>Agaricomycotina</taxon>
        <taxon>Agaricomycetes</taxon>
        <taxon>Auriculariales</taxon>
        <taxon>Exidiaceae</taxon>
        <taxon>Exidia</taxon>
    </lineage>
</organism>
<dbReference type="EMBL" id="KV425997">
    <property type="protein sequence ID" value="KZV93004.1"/>
    <property type="molecule type" value="Genomic_DNA"/>
</dbReference>
<dbReference type="InterPro" id="IPR053201">
    <property type="entry name" value="Flavunoidine_N-MTase"/>
</dbReference>
<dbReference type="PANTHER" id="PTHR12350">
    <property type="entry name" value="HISTONE-LYSINE N-METHYLTRANSFERASE-RELATED"/>
    <property type="match status" value="1"/>
</dbReference>
<dbReference type="SUPFAM" id="SSF82199">
    <property type="entry name" value="SET domain"/>
    <property type="match status" value="1"/>
</dbReference>
<reference evidence="3 4" key="1">
    <citation type="journal article" date="2016" name="Mol. Biol. Evol.">
        <title>Comparative Genomics of Early-Diverging Mushroom-Forming Fungi Provides Insights into the Origins of Lignocellulose Decay Capabilities.</title>
        <authorList>
            <person name="Nagy L.G."/>
            <person name="Riley R."/>
            <person name="Tritt A."/>
            <person name="Adam C."/>
            <person name="Daum C."/>
            <person name="Floudas D."/>
            <person name="Sun H."/>
            <person name="Yadav J.S."/>
            <person name="Pangilinan J."/>
            <person name="Larsson K.H."/>
            <person name="Matsuura K."/>
            <person name="Barry K."/>
            <person name="Labutti K."/>
            <person name="Kuo R."/>
            <person name="Ohm R.A."/>
            <person name="Bhattacharya S.S."/>
            <person name="Shirouzu T."/>
            <person name="Yoshinaga Y."/>
            <person name="Martin F.M."/>
            <person name="Grigoriev I.V."/>
            <person name="Hibbett D.S."/>
        </authorList>
    </citation>
    <scope>NUCLEOTIDE SEQUENCE [LARGE SCALE GENOMIC DNA]</scope>
    <source>
        <strain evidence="3 4">HHB12029</strain>
    </source>
</reference>
<evidence type="ECO:0000313" key="3">
    <source>
        <dbReference type="EMBL" id="KZV93004.1"/>
    </source>
</evidence>
<dbReference type="InParanoid" id="A0A165I7C9"/>
<feature type="region of interest" description="Disordered" evidence="2">
    <location>
        <begin position="196"/>
        <end position="227"/>
    </location>
</feature>
<dbReference type="PANTHER" id="PTHR12350:SF19">
    <property type="entry name" value="SET DOMAIN-CONTAINING PROTEIN"/>
    <property type="match status" value="1"/>
</dbReference>
<name>A0A165I7C9_EXIGL</name>
<gene>
    <name evidence="3" type="ORF">EXIGLDRAFT_717654</name>
</gene>
<accession>A0A165I7C9</accession>
<feature type="coiled-coil region" evidence="1">
    <location>
        <begin position="168"/>
        <end position="195"/>
    </location>
</feature>
<dbReference type="STRING" id="1314781.A0A165I7C9"/>
<protein>
    <recommendedName>
        <fullName evidence="5">SET domain-containing protein</fullName>
    </recommendedName>
</protein>
<evidence type="ECO:0008006" key="5">
    <source>
        <dbReference type="Google" id="ProtNLM"/>
    </source>
</evidence>
<evidence type="ECO:0000256" key="1">
    <source>
        <dbReference type="SAM" id="Coils"/>
    </source>
</evidence>
<evidence type="ECO:0000313" key="4">
    <source>
        <dbReference type="Proteomes" id="UP000077266"/>
    </source>
</evidence>
<dbReference type="Proteomes" id="UP000077266">
    <property type="component" value="Unassembled WGS sequence"/>
</dbReference>